<evidence type="ECO:0000256" key="6">
    <source>
        <dbReference type="ARBA" id="ARBA00022481"/>
    </source>
</evidence>
<name>A0A1S8WMW7_OPIVI</name>
<keyword evidence="14" id="KW-1185">Reference proteome</keyword>
<keyword evidence="7" id="KW-0007">Acetylation</keyword>
<dbReference type="CDD" id="cd22912">
    <property type="entry name" value="HFD_H4"/>
    <property type="match status" value="1"/>
</dbReference>
<dbReference type="Gene3D" id="1.10.20.10">
    <property type="entry name" value="Histone, subunit A"/>
    <property type="match status" value="1"/>
</dbReference>
<comment type="subcellular location">
    <subcellularLocation>
        <location evidence="3">Chromosome</location>
    </subcellularLocation>
    <subcellularLocation>
        <location evidence="2">Nucleus</location>
    </subcellularLocation>
</comment>
<evidence type="ECO:0000256" key="10">
    <source>
        <dbReference type="ARBA" id="ARBA00023269"/>
    </source>
</evidence>
<dbReference type="GO" id="GO:0005634">
    <property type="term" value="C:nucleus"/>
    <property type="evidence" value="ECO:0007669"/>
    <property type="project" value="UniProtKB-SubCell"/>
</dbReference>
<dbReference type="PRINTS" id="PR00623">
    <property type="entry name" value="HISTONEH4"/>
</dbReference>
<keyword evidence="10 11" id="KW-0544">Nucleosome core</keyword>
<accession>A0A1S8WMW7</accession>
<evidence type="ECO:0000256" key="1">
    <source>
        <dbReference type="ARBA" id="ARBA00002001"/>
    </source>
</evidence>
<dbReference type="PROSITE" id="PS00047">
    <property type="entry name" value="HISTONE_H4"/>
    <property type="match status" value="1"/>
</dbReference>
<reference evidence="13 14" key="1">
    <citation type="submission" date="2015-03" db="EMBL/GenBank/DDBJ databases">
        <title>Draft genome of the nematode, Opisthorchis viverrini.</title>
        <authorList>
            <person name="Mitreva M."/>
        </authorList>
    </citation>
    <scope>NUCLEOTIDE SEQUENCE [LARGE SCALE GENOMIC DNA]</scope>
    <source>
        <strain evidence="13">Khon Kaen</strain>
    </source>
</reference>
<evidence type="ECO:0000313" key="13">
    <source>
        <dbReference type="EMBL" id="OON15765.1"/>
    </source>
</evidence>
<dbReference type="GO" id="GO:0046982">
    <property type="term" value="F:protein heterodimerization activity"/>
    <property type="evidence" value="ECO:0007669"/>
    <property type="project" value="InterPro"/>
</dbReference>
<dbReference type="GO" id="GO:0000786">
    <property type="term" value="C:nucleosome"/>
    <property type="evidence" value="ECO:0007669"/>
    <property type="project" value="UniProtKB-KW"/>
</dbReference>
<gene>
    <name evidence="13" type="ORF">X801_08428</name>
</gene>
<sequence length="95" mass="10742">MSGRGKANEELGKRGAKRHRQVLRDNIQEVTKPAIHHLARRSGVKGIPGLTYEETRGVLKLFVENVIRDAVTEQVKRKNVTALKRQRCTFYAFGG</sequence>
<dbReference type="InterPro" id="IPR019809">
    <property type="entry name" value="Histone_H4_CS"/>
</dbReference>
<evidence type="ECO:0000256" key="5">
    <source>
        <dbReference type="ARBA" id="ARBA00022454"/>
    </source>
</evidence>
<dbReference type="Proteomes" id="UP000243686">
    <property type="component" value="Unassembled WGS sequence"/>
</dbReference>
<evidence type="ECO:0000256" key="11">
    <source>
        <dbReference type="RuleBase" id="RU000528"/>
    </source>
</evidence>
<keyword evidence="8 11" id="KW-0238">DNA-binding</keyword>
<evidence type="ECO:0000256" key="2">
    <source>
        <dbReference type="ARBA" id="ARBA00004123"/>
    </source>
</evidence>
<keyword evidence="5 11" id="KW-0158">Chromosome</keyword>
<evidence type="ECO:0000256" key="12">
    <source>
        <dbReference type="SAM" id="MobiDB-lite"/>
    </source>
</evidence>
<dbReference type="InterPro" id="IPR001951">
    <property type="entry name" value="Histone_H4"/>
</dbReference>
<proteinExistence type="inferred from homology"/>
<evidence type="ECO:0000256" key="9">
    <source>
        <dbReference type="ARBA" id="ARBA00023242"/>
    </source>
</evidence>
<dbReference type="GO" id="GO:0003677">
    <property type="term" value="F:DNA binding"/>
    <property type="evidence" value="ECO:0007669"/>
    <property type="project" value="UniProtKB-KW"/>
</dbReference>
<evidence type="ECO:0000256" key="8">
    <source>
        <dbReference type="ARBA" id="ARBA00023125"/>
    </source>
</evidence>
<organism evidence="13 14">
    <name type="scientific">Opisthorchis viverrini</name>
    <name type="common">Southeast Asian liver fluke</name>
    <dbReference type="NCBI Taxonomy" id="6198"/>
    <lineage>
        <taxon>Eukaryota</taxon>
        <taxon>Metazoa</taxon>
        <taxon>Spiralia</taxon>
        <taxon>Lophotrochozoa</taxon>
        <taxon>Platyhelminthes</taxon>
        <taxon>Trematoda</taxon>
        <taxon>Digenea</taxon>
        <taxon>Opisthorchiida</taxon>
        <taxon>Opisthorchiata</taxon>
        <taxon>Opisthorchiidae</taxon>
        <taxon>Opisthorchis</taxon>
    </lineage>
</organism>
<comment type="function">
    <text evidence="1 11">Core component of nucleosome. Nucleosomes wrap and compact DNA into chromatin, limiting DNA accessibility to the cellular machineries which require DNA as a template. Histones thereby play a central role in transcription regulation, DNA repair, DNA replication and chromosomal stability. DNA accessibility is regulated via a complex set of post-translational modifications of histones, also called histone code, and nucleosome remodeling.</text>
</comment>
<dbReference type="AlphaFoldDB" id="A0A1S8WMW7"/>
<comment type="similarity">
    <text evidence="4 11">Belongs to the histone H4 family.</text>
</comment>
<keyword evidence="6" id="KW-0488">Methylation</keyword>
<feature type="region of interest" description="Disordered" evidence="12">
    <location>
        <begin position="1"/>
        <end position="20"/>
    </location>
</feature>
<evidence type="ECO:0000313" key="14">
    <source>
        <dbReference type="Proteomes" id="UP000243686"/>
    </source>
</evidence>
<dbReference type="GO" id="GO:0030527">
    <property type="term" value="F:structural constituent of chromatin"/>
    <property type="evidence" value="ECO:0007669"/>
    <property type="project" value="InterPro"/>
</dbReference>
<dbReference type="PANTHER" id="PTHR10484">
    <property type="entry name" value="HISTONE H4"/>
    <property type="match status" value="1"/>
</dbReference>
<dbReference type="SUPFAM" id="SSF47113">
    <property type="entry name" value="Histone-fold"/>
    <property type="match status" value="1"/>
</dbReference>
<dbReference type="InterPro" id="IPR009072">
    <property type="entry name" value="Histone-fold"/>
</dbReference>
<evidence type="ECO:0000256" key="4">
    <source>
        <dbReference type="ARBA" id="ARBA00006564"/>
    </source>
</evidence>
<evidence type="ECO:0000256" key="3">
    <source>
        <dbReference type="ARBA" id="ARBA00004286"/>
    </source>
</evidence>
<feature type="compositionally biased region" description="Basic and acidic residues" evidence="12">
    <location>
        <begin position="1"/>
        <end position="13"/>
    </location>
</feature>
<evidence type="ECO:0000256" key="7">
    <source>
        <dbReference type="ARBA" id="ARBA00022990"/>
    </source>
</evidence>
<comment type="subunit">
    <text evidence="11">The nucleosome is a histone octamer containing two molecules each of H2A, H2B, H3 and H4 assembled in one H3-H4 heterotetramer and two H2A-H2B heterodimers. The octamer wraps approximately 147 bp of DNA.</text>
</comment>
<keyword evidence="9 11" id="KW-0539">Nucleus</keyword>
<dbReference type="EMBL" id="KV902186">
    <property type="protein sequence ID" value="OON15765.1"/>
    <property type="molecule type" value="Genomic_DNA"/>
</dbReference>
<protein>
    <recommendedName>
        <fullName evidence="11">Histone H4</fullName>
    </recommendedName>
</protein>
<dbReference type="SMART" id="SM00417">
    <property type="entry name" value="H4"/>
    <property type="match status" value="1"/>
</dbReference>